<dbReference type="EMBL" id="SLWS01000001">
    <property type="protein sequence ID" value="TCO65584.1"/>
    <property type="molecule type" value="Genomic_DNA"/>
</dbReference>
<accession>A0A4R2JZZ2</accession>
<keyword evidence="2" id="KW-1185">Reference proteome</keyword>
<organism evidence="1 2">
    <name type="scientific">Actinocrispum wychmicini</name>
    <dbReference type="NCBI Taxonomy" id="1213861"/>
    <lineage>
        <taxon>Bacteria</taxon>
        <taxon>Bacillati</taxon>
        <taxon>Actinomycetota</taxon>
        <taxon>Actinomycetes</taxon>
        <taxon>Pseudonocardiales</taxon>
        <taxon>Pseudonocardiaceae</taxon>
        <taxon>Actinocrispum</taxon>
    </lineage>
</organism>
<comment type="caution">
    <text evidence="1">The sequence shown here is derived from an EMBL/GenBank/DDBJ whole genome shotgun (WGS) entry which is preliminary data.</text>
</comment>
<evidence type="ECO:0000313" key="1">
    <source>
        <dbReference type="EMBL" id="TCO65584.1"/>
    </source>
</evidence>
<gene>
    <name evidence="1" type="ORF">EV192_1011376</name>
</gene>
<dbReference type="Proteomes" id="UP000295680">
    <property type="component" value="Unassembled WGS sequence"/>
</dbReference>
<proteinExistence type="predicted"/>
<sequence>MVVAMDAGGGTTVPVVLPKELEIYLEQRFREVGPRIVIRQRPSGETKLTLLPREAVHLGEALLRLAGMATDDTTLISCQGCAGHEA</sequence>
<protein>
    <submittedName>
        <fullName evidence="1">Uncharacterized protein</fullName>
    </submittedName>
</protein>
<name>A0A4R2JZZ2_9PSEU</name>
<reference evidence="1 2" key="1">
    <citation type="submission" date="2019-03" db="EMBL/GenBank/DDBJ databases">
        <title>Genomic Encyclopedia of Type Strains, Phase IV (KMG-IV): sequencing the most valuable type-strain genomes for metagenomic binning, comparative biology and taxonomic classification.</title>
        <authorList>
            <person name="Goeker M."/>
        </authorList>
    </citation>
    <scope>NUCLEOTIDE SEQUENCE [LARGE SCALE GENOMIC DNA]</scope>
    <source>
        <strain evidence="1 2">DSM 45934</strain>
    </source>
</reference>
<evidence type="ECO:0000313" key="2">
    <source>
        <dbReference type="Proteomes" id="UP000295680"/>
    </source>
</evidence>
<dbReference type="AlphaFoldDB" id="A0A4R2JZZ2"/>